<name>A0ABY2JL38_9MICO</name>
<protein>
    <recommendedName>
        <fullName evidence="3">N-acetyltransferase</fullName>
    </recommendedName>
</protein>
<evidence type="ECO:0008006" key="3">
    <source>
        <dbReference type="Google" id="ProtNLM"/>
    </source>
</evidence>
<keyword evidence="2" id="KW-1185">Reference proteome</keyword>
<organism evidence="1 2">
    <name type="scientific">Cryobacterium sandaracinum</name>
    <dbReference type="NCBI Taxonomy" id="1259247"/>
    <lineage>
        <taxon>Bacteria</taxon>
        <taxon>Bacillati</taxon>
        <taxon>Actinomycetota</taxon>
        <taxon>Actinomycetes</taxon>
        <taxon>Micrococcales</taxon>
        <taxon>Microbacteriaceae</taxon>
        <taxon>Cryobacterium</taxon>
    </lineage>
</organism>
<comment type="caution">
    <text evidence="1">The sequence shown here is derived from an EMBL/GenBank/DDBJ whole genome shotgun (WGS) entry which is preliminary data.</text>
</comment>
<accession>A0ABY2JL38</accession>
<sequence length="140" mass="15315">MRRLSPQHRAVFVALLTEHPQAEVEDTPELHFDDTIDLQSDSKAFALVAETDDGRLLGAIAIDPGTTVVELMITVGSSEVCQALLNTLAPARATCGFAQVHATVPPEFSEGFRSRLGCPAREHPHRVDEYRPRGRSGTRL</sequence>
<gene>
    <name evidence="1" type="ORF">E3T25_03260</name>
</gene>
<dbReference type="Proteomes" id="UP000297851">
    <property type="component" value="Unassembled WGS sequence"/>
</dbReference>
<reference evidence="1 2" key="1">
    <citation type="submission" date="2019-03" db="EMBL/GenBank/DDBJ databases">
        <title>Genomics of glacier-inhabiting Cryobacterium strains.</title>
        <authorList>
            <person name="Liu Q."/>
            <person name="Xin Y.-H."/>
        </authorList>
    </citation>
    <scope>NUCLEOTIDE SEQUENCE [LARGE SCALE GENOMIC DNA]</scope>
    <source>
        <strain evidence="1 2">TMT2-16</strain>
    </source>
</reference>
<dbReference type="EMBL" id="SOGO01000010">
    <property type="protein sequence ID" value="TFD06110.1"/>
    <property type="molecule type" value="Genomic_DNA"/>
</dbReference>
<evidence type="ECO:0000313" key="1">
    <source>
        <dbReference type="EMBL" id="TFD06110.1"/>
    </source>
</evidence>
<proteinExistence type="predicted"/>
<evidence type="ECO:0000313" key="2">
    <source>
        <dbReference type="Proteomes" id="UP000297851"/>
    </source>
</evidence>